<dbReference type="OrthoDB" id="9802525at2"/>
<feature type="domain" description="Glycosyltransferase subfamily 4-like N-terminal" evidence="2">
    <location>
        <begin position="7"/>
        <end position="143"/>
    </location>
</feature>
<dbReference type="Pfam" id="PF13477">
    <property type="entry name" value="Glyco_trans_4_2"/>
    <property type="match status" value="1"/>
</dbReference>
<dbReference type="Pfam" id="PF00534">
    <property type="entry name" value="Glycos_transf_1"/>
    <property type="match status" value="1"/>
</dbReference>
<proteinExistence type="predicted"/>
<dbReference type="RefSeq" id="WP_082336253.1">
    <property type="nucleotide sequence ID" value="NZ_FOQK01000016.1"/>
</dbReference>
<dbReference type="PANTHER" id="PTHR45947">
    <property type="entry name" value="SULFOQUINOVOSYL TRANSFERASE SQD2"/>
    <property type="match status" value="1"/>
</dbReference>
<accession>A0A1I3FN60</accession>
<evidence type="ECO:0000259" key="2">
    <source>
        <dbReference type="Pfam" id="PF13477"/>
    </source>
</evidence>
<dbReference type="InterPro" id="IPR028098">
    <property type="entry name" value="Glyco_trans_4-like_N"/>
</dbReference>
<sequence length="366" mass="41560">MIDKMNIVFLAPANNYHTLKWCKWFSERGHKVSVISLTPADDNIMADVYCLQTRADVSSRDIKKILYFTRVKKIESIIQAINPDIIAVHYASSYGAMAALSRIKKYFLFVWGSDIYSFPNKSFIHKALIKFILYRACFLCSTSKAMAIEASKYTSREFSIVPFGVDTNLFNGGLRYREDKEKFVIGTVKTLSPEYGIDYLLMSVAIIRKKYPYIPIEVRIAGRGSHETVYKKMALELGIRDCVSWLGFISQKDAAKEWANMDCAVIPSRSESFGVSAVEAQACECPVVISDLPGLMEATCPGKSSIVVKSGDVEALVKAIKYLYDFPLVRKRMGEEGRKYVIEKYDINKCFSDAEKMFYGWKNRND</sequence>
<evidence type="ECO:0000313" key="4">
    <source>
        <dbReference type="Proteomes" id="UP000183639"/>
    </source>
</evidence>
<dbReference type="EMBL" id="FOQK01000016">
    <property type="protein sequence ID" value="SFI12663.1"/>
    <property type="molecule type" value="Genomic_DNA"/>
</dbReference>
<organism evidence="3 4">
    <name type="scientific">Selenomonas ruminantium</name>
    <dbReference type="NCBI Taxonomy" id="971"/>
    <lineage>
        <taxon>Bacteria</taxon>
        <taxon>Bacillati</taxon>
        <taxon>Bacillota</taxon>
        <taxon>Negativicutes</taxon>
        <taxon>Selenomonadales</taxon>
        <taxon>Selenomonadaceae</taxon>
        <taxon>Selenomonas</taxon>
    </lineage>
</organism>
<dbReference type="GO" id="GO:0016758">
    <property type="term" value="F:hexosyltransferase activity"/>
    <property type="evidence" value="ECO:0007669"/>
    <property type="project" value="TreeGrafter"/>
</dbReference>
<dbReference type="Gene3D" id="3.40.50.2000">
    <property type="entry name" value="Glycogen Phosphorylase B"/>
    <property type="match status" value="2"/>
</dbReference>
<dbReference type="PANTHER" id="PTHR45947:SF3">
    <property type="entry name" value="SULFOQUINOVOSYL TRANSFERASE SQD2"/>
    <property type="match status" value="1"/>
</dbReference>
<dbReference type="Proteomes" id="UP000183639">
    <property type="component" value="Unassembled WGS sequence"/>
</dbReference>
<dbReference type="SUPFAM" id="SSF53756">
    <property type="entry name" value="UDP-Glycosyltransferase/glycogen phosphorylase"/>
    <property type="match status" value="1"/>
</dbReference>
<gene>
    <name evidence="3" type="ORF">SAMN04487861_11630</name>
</gene>
<feature type="domain" description="Glycosyl transferase family 1" evidence="1">
    <location>
        <begin position="177"/>
        <end position="339"/>
    </location>
</feature>
<protein>
    <submittedName>
        <fullName evidence="3">Glycosyltransferase involved in cell wall bisynthesis</fullName>
    </submittedName>
</protein>
<reference evidence="3 4" key="1">
    <citation type="submission" date="2016-10" db="EMBL/GenBank/DDBJ databases">
        <authorList>
            <person name="de Groot N.N."/>
        </authorList>
    </citation>
    <scope>NUCLEOTIDE SEQUENCE [LARGE SCALE GENOMIC DNA]</scope>
    <source>
        <strain evidence="3 4">Z108</strain>
    </source>
</reference>
<keyword evidence="3" id="KW-0808">Transferase</keyword>
<evidence type="ECO:0000259" key="1">
    <source>
        <dbReference type="Pfam" id="PF00534"/>
    </source>
</evidence>
<dbReference type="InterPro" id="IPR050194">
    <property type="entry name" value="Glycosyltransferase_grp1"/>
</dbReference>
<dbReference type="InterPro" id="IPR001296">
    <property type="entry name" value="Glyco_trans_1"/>
</dbReference>
<name>A0A1I3FN60_SELRU</name>
<dbReference type="AlphaFoldDB" id="A0A1I3FN60"/>
<evidence type="ECO:0000313" key="3">
    <source>
        <dbReference type="EMBL" id="SFI12663.1"/>
    </source>
</evidence>